<keyword evidence="1" id="KW-0472">Membrane</keyword>
<keyword evidence="1" id="KW-0812">Transmembrane</keyword>
<evidence type="ECO:0000256" key="1">
    <source>
        <dbReference type="SAM" id="Phobius"/>
    </source>
</evidence>
<dbReference type="Proteomes" id="UP000276232">
    <property type="component" value="Unassembled WGS sequence"/>
</dbReference>
<keyword evidence="3" id="KW-1185">Reference proteome</keyword>
<dbReference type="EMBL" id="RJKN01000001">
    <property type="protein sequence ID" value="ROP45639.1"/>
    <property type="molecule type" value="Genomic_DNA"/>
</dbReference>
<reference evidence="2 3" key="1">
    <citation type="journal article" date="2015" name="Stand. Genomic Sci.">
        <title>Genomic Encyclopedia of Bacterial and Archaeal Type Strains, Phase III: the genomes of soil and plant-associated and newly described type strains.</title>
        <authorList>
            <person name="Whitman W.B."/>
            <person name="Woyke T."/>
            <person name="Klenk H.P."/>
            <person name="Zhou Y."/>
            <person name="Lilburn T.G."/>
            <person name="Beck B.J."/>
            <person name="De Vos P."/>
            <person name="Vandamme P."/>
            <person name="Eisen J.A."/>
            <person name="Garrity G."/>
            <person name="Hugenholtz P."/>
            <person name="Kyrpides N.C."/>
        </authorList>
    </citation>
    <scope>NUCLEOTIDE SEQUENCE [LARGE SCALE GENOMIC DNA]</scope>
    <source>
        <strain evidence="2 3">CECT 7306</strain>
    </source>
</reference>
<dbReference type="RefSeq" id="WP_123378375.1">
    <property type="nucleotide sequence ID" value="NZ_RJKN01000001.1"/>
</dbReference>
<accession>A0A3N1HT43</accession>
<feature type="transmembrane region" description="Helical" evidence="1">
    <location>
        <begin position="35"/>
        <end position="58"/>
    </location>
</feature>
<protein>
    <submittedName>
        <fullName evidence="2">Uncharacterized protein</fullName>
    </submittedName>
</protein>
<evidence type="ECO:0000313" key="2">
    <source>
        <dbReference type="EMBL" id="ROP45639.1"/>
    </source>
</evidence>
<keyword evidence="1" id="KW-1133">Transmembrane helix</keyword>
<evidence type="ECO:0000313" key="3">
    <source>
        <dbReference type="Proteomes" id="UP000276232"/>
    </source>
</evidence>
<sequence>MSPAVLPPALLVLALLVASAGSASLAVTRRGGPGAVVGAVVLGGAGVAVAVLSLVPAVTGG</sequence>
<dbReference type="InParanoid" id="A0A3N1HT43"/>
<dbReference type="AlphaFoldDB" id="A0A3N1HT43"/>
<name>A0A3N1HT43_9ACTN</name>
<proteinExistence type="predicted"/>
<gene>
    <name evidence="2" type="ORF">EDC03_0244</name>
</gene>
<organism evidence="2 3">
    <name type="scientific">Pseudokineococcus lusitanus</name>
    <dbReference type="NCBI Taxonomy" id="763993"/>
    <lineage>
        <taxon>Bacteria</taxon>
        <taxon>Bacillati</taxon>
        <taxon>Actinomycetota</taxon>
        <taxon>Actinomycetes</taxon>
        <taxon>Kineosporiales</taxon>
        <taxon>Kineosporiaceae</taxon>
        <taxon>Pseudokineococcus</taxon>
    </lineage>
</organism>
<comment type="caution">
    <text evidence="2">The sequence shown here is derived from an EMBL/GenBank/DDBJ whole genome shotgun (WGS) entry which is preliminary data.</text>
</comment>